<comment type="caution">
    <text evidence="2">The sequence shown here is derived from an EMBL/GenBank/DDBJ whole genome shotgun (WGS) entry which is preliminary data.</text>
</comment>
<evidence type="ECO:0000256" key="1">
    <source>
        <dbReference type="SAM" id="MobiDB-lite"/>
    </source>
</evidence>
<feature type="compositionally biased region" description="Low complexity" evidence="1">
    <location>
        <begin position="136"/>
        <end position="146"/>
    </location>
</feature>
<evidence type="ECO:0000313" key="3">
    <source>
        <dbReference type="Proteomes" id="UP000565205"/>
    </source>
</evidence>
<feature type="non-terminal residue" evidence="2">
    <location>
        <position position="1"/>
    </location>
</feature>
<gene>
    <name evidence="2" type="ORF">HUK83_13100</name>
</gene>
<evidence type="ECO:0000313" key="2">
    <source>
        <dbReference type="EMBL" id="NVN31266.1"/>
    </source>
</evidence>
<dbReference type="Proteomes" id="UP000565205">
    <property type="component" value="Unassembled WGS sequence"/>
</dbReference>
<protein>
    <submittedName>
        <fullName evidence="2">TetR family transcriptional regulator</fullName>
    </submittedName>
</protein>
<accession>A0A850NU12</accession>
<dbReference type="Gene3D" id="1.10.357.10">
    <property type="entry name" value="Tetracycline Repressor, domain 2"/>
    <property type="match status" value="1"/>
</dbReference>
<dbReference type="AlphaFoldDB" id="A0A850NU12"/>
<organism evidence="2 3">
    <name type="scientific">Endobacter medicaginis</name>
    <dbReference type="NCBI Taxonomy" id="1181271"/>
    <lineage>
        <taxon>Bacteria</taxon>
        <taxon>Pseudomonadati</taxon>
        <taxon>Pseudomonadota</taxon>
        <taxon>Alphaproteobacteria</taxon>
        <taxon>Acetobacterales</taxon>
        <taxon>Acetobacteraceae</taxon>
        <taxon>Endobacter</taxon>
    </lineage>
</organism>
<proteinExistence type="predicted"/>
<dbReference type="EMBL" id="JABXXQ010000326">
    <property type="protein sequence ID" value="NVN31266.1"/>
    <property type="molecule type" value="Genomic_DNA"/>
</dbReference>
<feature type="region of interest" description="Disordered" evidence="1">
    <location>
        <begin position="125"/>
        <end position="146"/>
    </location>
</feature>
<name>A0A850NU12_9PROT</name>
<reference evidence="2 3" key="1">
    <citation type="submission" date="2020-06" db="EMBL/GenBank/DDBJ databases">
        <title>Description of novel acetic acid bacteria.</title>
        <authorList>
            <person name="Sombolestani A."/>
        </authorList>
    </citation>
    <scope>NUCLEOTIDE SEQUENCE [LARGE SCALE GENOMIC DNA]</scope>
    <source>
        <strain evidence="2 3">LMG 26838</strain>
    </source>
</reference>
<sequence length="146" mass="15677">DPAVAPDTSLPAPLLRELLFDALMQRFDVLQGYRRGVLAMLRAARFDPALATTLAVATPLSIGWIADAIGIGGSGLTTLWRRQVLTAVWTYAARAWIRDESLDLSATMAALDHALDRAARLIPLGAPEPERPAAPPARSEPTTPEV</sequence>